<dbReference type="GO" id="GO:0005737">
    <property type="term" value="C:cytoplasm"/>
    <property type="evidence" value="ECO:0007669"/>
    <property type="project" value="InterPro"/>
</dbReference>
<accession>A0A928Y4V1</accession>
<dbReference type="Gene3D" id="3.20.20.70">
    <property type="entry name" value="Aldolase class I"/>
    <property type="match status" value="1"/>
</dbReference>
<dbReference type="SUPFAM" id="SSF51395">
    <property type="entry name" value="FMN-linked oxidoreductases"/>
    <property type="match status" value="1"/>
</dbReference>
<evidence type="ECO:0000256" key="15">
    <source>
        <dbReference type="SAM" id="Phobius"/>
    </source>
</evidence>
<evidence type="ECO:0000256" key="6">
    <source>
        <dbReference type="ARBA" id="ARBA00012791"/>
    </source>
</evidence>
<evidence type="ECO:0000256" key="4">
    <source>
        <dbReference type="ARBA" id="ARBA00005161"/>
    </source>
</evidence>
<evidence type="ECO:0000313" key="17">
    <source>
        <dbReference type="EMBL" id="MBE7525220.1"/>
    </source>
</evidence>
<reference evidence="17" key="1">
    <citation type="submission" date="2020-05" db="EMBL/GenBank/DDBJ databases">
        <title>High-Quality Genomes of Partial-Nitritation/Anammox System by Hierarchical Clustering Based Hybrid Assembly.</title>
        <authorList>
            <person name="Liu L."/>
            <person name="Wang Y."/>
            <person name="Che Y."/>
            <person name="Chen Y."/>
            <person name="Xia Y."/>
            <person name="Luo R."/>
            <person name="Cheng S.H."/>
            <person name="Zheng C."/>
            <person name="Zhang T."/>
        </authorList>
    </citation>
    <scope>NUCLEOTIDE SEQUENCE</scope>
    <source>
        <strain evidence="17">H1_PAT1</strain>
    </source>
</reference>
<dbReference type="GO" id="GO:0005886">
    <property type="term" value="C:plasma membrane"/>
    <property type="evidence" value="ECO:0007669"/>
    <property type="project" value="TreeGrafter"/>
</dbReference>
<organism evidence="17 18">
    <name type="scientific">candidate division WWE3 bacterium</name>
    <dbReference type="NCBI Taxonomy" id="2053526"/>
    <lineage>
        <taxon>Bacteria</taxon>
        <taxon>Katanobacteria</taxon>
    </lineage>
</organism>
<evidence type="ECO:0000256" key="10">
    <source>
        <dbReference type="ARBA" id="ARBA00022975"/>
    </source>
</evidence>
<evidence type="ECO:0000256" key="14">
    <source>
        <dbReference type="NCBIfam" id="TIGR01036"/>
    </source>
</evidence>
<comment type="similarity">
    <text evidence="5">Belongs to the dihydroorotate dehydrogenase family. Type 2 subfamily.</text>
</comment>
<comment type="caution">
    <text evidence="17">The sequence shown here is derived from an EMBL/GenBank/DDBJ whole genome shotgun (WGS) entry which is preliminary data.</text>
</comment>
<evidence type="ECO:0000313" key="18">
    <source>
        <dbReference type="Proteomes" id="UP000710385"/>
    </source>
</evidence>
<dbReference type="NCBIfam" id="TIGR01036">
    <property type="entry name" value="pyrD_sub2"/>
    <property type="match status" value="1"/>
</dbReference>
<dbReference type="InterPro" id="IPR005719">
    <property type="entry name" value="Dihydroorotate_DH_2"/>
</dbReference>
<keyword evidence="15" id="KW-0812">Transmembrane</keyword>
<dbReference type="AlphaFoldDB" id="A0A928Y4V1"/>
<proteinExistence type="inferred from homology"/>
<protein>
    <recommendedName>
        <fullName evidence="7 14">Dihydroorotate dehydrogenase (quinone)</fullName>
        <ecNumber evidence="6 14">1.3.5.2</ecNumber>
    </recommendedName>
</protein>
<evidence type="ECO:0000256" key="2">
    <source>
        <dbReference type="ARBA" id="ARBA00003125"/>
    </source>
</evidence>
<evidence type="ECO:0000256" key="13">
    <source>
        <dbReference type="ARBA" id="ARBA00048639"/>
    </source>
</evidence>
<comment type="catalytic activity">
    <reaction evidence="13">
        <text>(S)-dihydroorotate + a quinone = orotate + a quinol</text>
        <dbReference type="Rhea" id="RHEA:30187"/>
        <dbReference type="ChEBI" id="CHEBI:24646"/>
        <dbReference type="ChEBI" id="CHEBI:30839"/>
        <dbReference type="ChEBI" id="CHEBI:30864"/>
        <dbReference type="ChEBI" id="CHEBI:132124"/>
        <dbReference type="EC" id="1.3.5.2"/>
    </reaction>
</comment>
<comment type="function">
    <text evidence="2">Catalyzes the conversion of dihydroorotate to orotate with quinone as electron acceptor.</text>
</comment>
<dbReference type="GO" id="GO:0006207">
    <property type="term" value="P:'de novo' pyrimidine nucleobase biosynthetic process"/>
    <property type="evidence" value="ECO:0007669"/>
    <property type="project" value="UniProtKB-UniRule"/>
</dbReference>
<keyword evidence="11 17" id="KW-0560">Oxidoreductase</keyword>
<keyword evidence="12 15" id="KW-0472">Membrane</keyword>
<dbReference type="EMBL" id="JABTTY010000001">
    <property type="protein sequence ID" value="MBE7525220.1"/>
    <property type="molecule type" value="Genomic_DNA"/>
</dbReference>
<sequence length="409" mass="44720">MQDKNALSRAFLYGLAMDPASGLIFLVAYALSMFATALWSMAYRGFAKPYFFRRDPEAVHDRMTNIGSFLGSHIVTRKAAEACFHYRHPALEQNILGIRFANPIGLAAGFDKDARLTDIMAAIGFGFEEIGSVTGEPCEGNPKPRLWRLPKSRGILVHYGLKNEGCEVIAHRLRNRRLRFPVGTSIAKTNSPATVDIPSGIRDYAKAFRAFSAIGDYFTVNISCPNAYGGELFSDPARLDALLAELDAIPTQKPVFLKLPADIGENGLREIVSVSRRHRLHGFIASNLTKRRDLPGLYRDEIAGHDKGGISGVVLRDISNNLVSRLYVLAGGEFVIVGCGGVFSAEDAYEKIRRGASLVQLVTGLIYNGPQHIGEINRGLARLLQRDGFASVREAVGIDVRNASIARSA</sequence>
<keyword evidence="10" id="KW-0665">Pyrimidine biosynthesis</keyword>
<evidence type="ECO:0000256" key="5">
    <source>
        <dbReference type="ARBA" id="ARBA00005359"/>
    </source>
</evidence>
<evidence type="ECO:0000256" key="7">
    <source>
        <dbReference type="ARBA" id="ARBA00018366"/>
    </source>
</evidence>
<keyword evidence="15" id="KW-1133">Transmembrane helix</keyword>
<dbReference type="PANTHER" id="PTHR48109">
    <property type="entry name" value="DIHYDROOROTATE DEHYDROGENASE (QUINONE), MITOCHONDRIAL-RELATED"/>
    <property type="match status" value="1"/>
</dbReference>
<dbReference type="PANTHER" id="PTHR48109:SF4">
    <property type="entry name" value="DIHYDROOROTATE DEHYDROGENASE (QUINONE), MITOCHONDRIAL"/>
    <property type="match status" value="1"/>
</dbReference>
<dbReference type="GO" id="GO:0009220">
    <property type="term" value="P:pyrimidine ribonucleotide biosynthetic process"/>
    <property type="evidence" value="ECO:0007669"/>
    <property type="project" value="UniProtKB-UniRule"/>
</dbReference>
<evidence type="ECO:0000256" key="3">
    <source>
        <dbReference type="ARBA" id="ARBA00004370"/>
    </source>
</evidence>
<name>A0A928Y4V1_UNCKA</name>
<dbReference type="InterPro" id="IPR013785">
    <property type="entry name" value="Aldolase_TIM"/>
</dbReference>
<dbReference type="Proteomes" id="UP000710385">
    <property type="component" value="Unassembled WGS sequence"/>
</dbReference>
<dbReference type="InterPro" id="IPR005720">
    <property type="entry name" value="Dihydroorotate_DH_cat"/>
</dbReference>
<evidence type="ECO:0000256" key="1">
    <source>
        <dbReference type="ARBA" id="ARBA00001917"/>
    </source>
</evidence>
<dbReference type="CDD" id="cd04738">
    <property type="entry name" value="DHOD_2_like"/>
    <property type="match status" value="1"/>
</dbReference>
<evidence type="ECO:0000256" key="11">
    <source>
        <dbReference type="ARBA" id="ARBA00023002"/>
    </source>
</evidence>
<dbReference type="GO" id="GO:0106430">
    <property type="term" value="F:dihydroorotate dehydrogenase (quinone) activity"/>
    <property type="evidence" value="ECO:0007669"/>
    <property type="project" value="UniProtKB-EC"/>
</dbReference>
<evidence type="ECO:0000256" key="8">
    <source>
        <dbReference type="ARBA" id="ARBA00022630"/>
    </source>
</evidence>
<feature type="transmembrane region" description="Helical" evidence="15">
    <location>
        <begin position="20"/>
        <end position="43"/>
    </location>
</feature>
<comment type="subcellular location">
    <subcellularLocation>
        <location evidence="3">Membrane</location>
    </subcellularLocation>
</comment>
<dbReference type="InterPro" id="IPR050074">
    <property type="entry name" value="DHO_dehydrogenase"/>
</dbReference>
<comment type="cofactor">
    <cofactor evidence="1">
        <name>FMN</name>
        <dbReference type="ChEBI" id="CHEBI:58210"/>
    </cofactor>
</comment>
<keyword evidence="8" id="KW-0285">Flavoprotein</keyword>
<gene>
    <name evidence="17" type="ORF">HS096_02405</name>
</gene>
<dbReference type="EC" id="1.3.5.2" evidence="6 14"/>
<dbReference type="Pfam" id="PF01180">
    <property type="entry name" value="DHO_dh"/>
    <property type="match status" value="1"/>
</dbReference>
<evidence type="ECO:0000259" key="16">
    <source>
        <dbReference type="Pfam" id="PF01180"/>
    </source>
</evidence>
<comment type="pathway">
    <text evidence="4">Pyrimidine metabolism; UMP biosynthesis via de novo pathway; orotate from (S)-dihydroorotate (quinone route): step 1/1.</text>
</comment>
<dbReference type="InterPro" id="IPR001295">
    <property type="entry name" value="Dihydroorotate_DH_CS"/>
</dbReference>
<evidence type="ECO:0000256" key="9">
    <source>
        <dbReference type="ARBA" id="ARBA00022643"/>
    </source>
</evidence>
<dbReference type="NCBIfam" id="NF003652">
    <property type="entry name" value="PRK05286.2-5"/>
    <property type="match status" value="1"/>
</dbReference>
<dbReference type="PROSITE" id="PS00912">
    <property type="entry name" value="DHODEHASE_2"/>
    <property type="match status" value="1"/>
</dbReference>
<evidence type="ECO:0000256" key="12">
    <source>
        <dbReference type="ARBA" id="ARBA00023136"/>
    </source>
</evidence>
<feature type="domain" description="Dihydroorotate dehydrogenase catalytic" evidence="16">
    <location>
        <begin position="91"/>
        <end position="384"/>
    </location>
</feature>
<keyword evidence="9" id="KW-0288">FMN</keyword>